<dbReference type="Pfam" id="PF01408">
    <property type="entry name" value="GFO_IDH_MocA"/>
    <property type="match status" value="1"/>
</dbReference>
<dbReference type="RefSeq" id="WP_204498058.1">
    <property type="nucleotide sequence ID" value="NZ_JAFBDR010000004.1"/>
</dbReference>
<keyword evidence="4" id="KW-1185">Reference proteome</keyword>
<dbReference type="Gene3D" id="3.30.360.10">
    <property type="entry name" value="Dihydrodipicolinate Reductase, domain 2"/>
    <property type="match status" value="1"/>
</dbReference>
<evidence type="ECO:0000259" key="1">
    <source>
        <dbReference type="Pfam" id="PF01408"/>
    </source>
</evidence>
<comment type="caution">
    <text evidence="3">The sequence shown here is derived from an EMBL/GenBank/DDBJ whole genome shotgun (WGS) entry which is preliminary data.</text>
</comment>
<dbReference type="Gene3D" id="3.40.50.720">
    <property type="entry name" value="NAD(P)-binding Rossmann-like Domain"/>
    <property type="match status" value="1"/>
</dbReference>
<dbReference type="PANTHER" id="PTHR43377:SF1">
    <property type="entry name" value="BILIVERDIN REDUCTASE A"/>
    <property type="match status" value="1"/>
</dbReference>
<evidence type="ECO:0000313" key="4">
    <source>
        <dbReference type="Proteomes" id="UP001296943"/>
    </source>
</evidence>
<sequence>MSTSSKLQIGVIGAGNIGNVHLSIFSQLQDDVEITAITDMHLPLAEKRAQEYQIPTVHENTDDLINDNNIDAVIIGVPNKWHAPLAIQALKAGKHVLLEKPMAIDDSDAKEILLTQRETGKIVMIGHQMRWESLALQVKEQVEMGELGDIYHAKAGWFRRKGIPGWGTWFTQKEVSGGGPLIDIGVHLLDLSLYLMGNPKPVSVFGSTYAEFGPKRKGIGTWGTPNWDGTFDVEDIATALIKMEDGSSLSLDVSWAVHMDTDNSPFVHLLGSNGGASIRGSQGKLLTEMFDKAIDVDLDAHDEVGDGERIRLSRHFIECIREGKQPITSALSGYTNNLILSAIYESSRTGKEVVLNWDIGGE</sequence>
<reference evidence="3 4" key="1">
    <citation type="submission" date="2021-01" db="EMBL/GenBank/DDBJ databases">
        <title>Genomic Encyclopedia of Type Strains, Phase IV (KMG-IV): sequencing the most valuable type-strain genomes for metagenomic binning, comparative biology and taxonomic classification.</title>
        <authorList>
            <person name="Goeker M."/>
        </authorList>
    </citation>
    <scope>NUCLEOTIDE SEQUENCE [LARGE SCALE GENOMIC DNA]</scope>
    <source>
        <strain evidence="3 4">DSM 23711</strain>
    </source>
</reference>
<evidence type="ECO:0000313" key="3">
    <source>
        <dbReference type="EMBL" id="MBM7570644.1"/>
    </source>
</evidence>
<dbReference type="PANTHER" id="PTHR43377">
    <property type="entry name" value="BILIVERDIN REDUCTASE A"/>
    <property type="match status" value="1"/>
</dbReference>
<dbReference type="InterPro" id="IPR055170">
    <property type="entry name" value="GFO_IDH_MocA-like_dom"/>
</dbReference>
<dbReference type="SUPFAM" id="SSF55347">
    <property type="entry name" value="Glyceraldehyde-3-phosphate dehydrogenase-like, C-terminal domain"/>
    <property type="match status" value="1"/>
</dbReference>
<dbReference type="InterPro" id="IPR036291">
    <property type="entry name" value="NAD(P)-bd_dom_sf"/>
</dbReference>
<dbReference type="Pfam" id="PF22725">
    <property type="entry name" value="GFO_IDH_MocA_C3"/>
    <property type="match status" value="1"/>
</dbReference>
<accession>A0ABS2MXR3</accession>
<feature type="domain" description="Gfo/Idh/MocA-like oxidoreductase N-terminal" evidence="1">
    <location>
        <begin position="8"/>
        <end position="127"/>
    </location>
</feature>
<gene>
    <name evidence="3" type="ORF">JOC48_001122</name>
</gene>
<dbReference type="EMBL" id="JAFBDR010000004">
    <property type="protein sequence ID" value="MBM7570644.1"/>
    <property type="molecule type" value="Genomic_DNA"/>
</dbReference>
<name>A0ABS2MXR3_9BACI</name>
<dbReference type="SUPFAM" id="SSF51735">
    <property type="entry name" value="NAD(P)-binding Rossmann-fold domains"/>
    <property type="match status" value="1"/>
</dbReference>
<dbReference type="InterPro" id="IPR051450">
    <property type="entry name" value="Gfo/Idh/MocA_Oxidoreductases"/>
</dbReference>
<dbReference type="InterPro" id="IPR000683">
    <property type="entry name" value="Gfo/Idh/MocA-like_OxRdtase_N"/>
</dbReference>
<proteinExistence type="predicted"/>
<protein>
    <submittedName>
        <fullName evidence="3">Dehydrogenase</fullName>
    </submittedName>
</protein>
<feature type="domain" description="GFO/IDH/MocA-like oxidoreductase" evidence="2">
    <location>
        <begin position="136"/>
        <end position="275"/>
    </location>
</feature>
<evidence type="ECO:0000259" key="2">
    <source>
        <dbReference type="Pfam" id="PF22725"/>
    </source>
</evidence>
<organism evidence="3 4">
    <name type="scientific">Aquibacillus albus</name>
    <dbReference type="NCBI Taxonomy" id="1168171"/>
    <lineage>
        <taxon>Bacteria</taxon>
        <taxon>Bacillati</taxon>
        <taxon>Bacillota</taxon>
        <taxon>Bacilli</taxon>
        <taxon>Bacillales</taxon>
        <taxon>Bacillaceae</taxon>
        <taxon>Aquibacillus</taxon>
    </lineage>
</organism>
<dbReference type="Proteomes" id="UP001296943">
    <property type="component" value="Unassembled WGS sequence"/>
</dbReference>